<comment type="caution">
    <text evidence="2">The sequence shown here is derived from an EMBL/GenBank/DDBJ whole genome shotgun (WGS) entry which is preliminary data.</text>
</comment>
<evidence type="ECO:0000313" key="2">
    <source>
        <dbReference type="EMBL" id="CAI9607000.1"/>
    </source>
</evidence>
<reference evidence="2" key="1">
    <citation type="submission" date="2023-05" db="EMBL/GenBank/DDBJ databases">
        <authorList>
            <person name="Stuckert A."/>
        </authorList>
    </citation>
    <scope>NUCLEOTIDE SEQUENCE</scope>
</reference>
<name>A0ABN9GC65_9NEOB</name>
<keyword evidence="3" id="KW-1185">Reference proteome</keyword>
<gene>
    <name evidence="2" type="ORF">SPARVUS_LOCUS13866635</name>
</gene>
<protein>
    <submittedName>
        <fullName evidence="2">Uncharacterized protein</fullName>
    </submittedName>
</protein>
<dbReference type="Proteomes" id="UP001162483">
    <property type="component" value="Unassembled WGS sequence"/>
</dbReference>
<proteinExistence type="predicted"/>
<evidence type="ECO:0000256" key="1">
    <source>
        <dbReference type="SAM" id="MobiDB-lite"/>
    </source>
</evidence>
<accession>A0ABN9GC65</accession>
<sequence>MDIKGKKNNVGFPLKSIPDPYPSMQPSRSGKGGGDQRAPPPPPPESYQATCPQHGGVLWGRGLNPQSTLSPC</sequence>
<dbReference type="EMBL" id="CATNWA010018377">
    <property type="protein sequence ID" value="CAI9607000.1"/>
    <property type="molecule type" value="Genomic_DNA"/>
</dbReference>
<feature type="region of interest" description="Disordered" evidence="1">
    <location>
        <begin position="1"/>
        <end position="72"/>
    </location>
</feature>
<organism evidence="2 3">
    <name type="scientific">Staurois parvus</name>
    <dbReference type="NCBI Taxonomy" id="386267"/>
    <lineage>
        <taxon>Eukaryota</taxon>
        <taxon>Metazoa</taxon>
        <taxon>Chordata</taxon>
        <taxon>Craniata</taxon>
        <taxon>Vertebrata</taxon>
        <taxon>Euteleostomi</taxon>
        <taxon>Amphibia</taxon>
        <taxon>Batrachia</taxon>
        <taxon>Anura</taxon>
        <taxon>Neobatrachia</taxon>
        <taxon>Ranoidea</taxon>
        <taxon>Ranidae</taxon>
        <taxon>Staurois</taxon>
    </lineage>
</organism>
<evidence type="ECO:0000313" key="3">
    <source>
        <dbReference type="Proteomes" id="UP001162483"/>
    </source>
</evidence>